<evidence type="ECO:0000256" key="4">
    <source>
        <dbReference type="ARBA" id="ARBA00016244"/>
    </source>
</evidence>
<dbReference type="InterPro" id="IPR002371">
    <property type="entry name" value="FlgK"/>
</dbReference>
<proteinExistence type="inferred from homology"/>
<keyword evidence="9" id="KW-0966">Cell projection</keyword>
<comment type="subcellular location">
    <subcellularLocation>
        <location evidence="1">Bacterial flagellum</location>
    </subcellularLocation>
    <subcellularLocation>
        <location evidence="2">Secreted</location>
    </subcellularLocation>
</comment>
<reference evidence="9 10" key="1">
    <citation type="submission" date="2021-07" db="EMBL/GenBank/DDBJ databases">
        <title>Stakelama flava sp. nov., a novel endophytic bacterium isolated from branch of Kandelia candel.</title>
        <authorList>
            <person name="Tuo L."/>
        </authorList>
    </citation>
    <scope>NUCLEOTIDE SEQUENCE [LARGE SCALE GENOMIC DNA]</scope>
    <source>
        <strain evidence="9 10">CBK3Z-3</strain>
    </source>
</reference>
<feature type="domain" description="Flagellar basal-body/hook protein C-terminal" evidence="7">
    <location>
        <begin position="658"/>
        <end position="696"/>
    </location>
</feature>
<comment type="similarity">
    <text evidence="3">Belongs to the flagella basal body rod proteins family.</text>
</comment>
<evidence type="ECO:0000313" key="10">
    <source>
        <dbReference type="Proteomes" id="UP001197214"/>
    </source>
</evidence>
<accession>A0ABS6XJR0</accession>
<keyword evidence="9" id="KW-0282">Flagellum</keyword>
<feature type="domain" description="Flagellar hook-associated protein FlgK helical" evidence="8">
    <location>
        <begin position="94"/>
        <end position="319"/>
    </location>
</feature>
<dbReference type="InterPro" id="IPR053927">
    <property type="entry name" value="FlgK_helical"/>
</dbReference>
<dbReference type="RefSeq" id="WP_219237551.1">
    <property type="nucleotide sequence ID" value="NZ_JAHWZX010000004.1"/>
</dbReference>
<evidence type="ECO:0000256" key="5">
    <source>
        <dbReference type="ARBA" id="ARBA00022525"/>
    </source>
</evidence>
<keyword evidence="5" id="KW-0964">Secreted</keyword>
<protein>
    <recommendedName>
        <fullName evidence="4">Flagellar hook-associated protein 1</fullName>
    </recommendedName>
</protein>
<evidence type="ECO:0000256" key="2">
    <source>
        <dbReference type="ARBA" id="ARBA00004613"/>
    </source>
</evidence>
<organism evidence="9 10">
    <name type="scientific">Stakelama flava</name>
    <dbReference type="NCBI Taxonomy" id="2860338"/>
    <lineage>
        <taxon>Bacteria</taxon>
        <taxon>Pseudomonadati</taxon>
        <taxon>Pseudomonadota</taxon>
        <taxon>Alphaproteobacteria</taxon>
        <taxon>Sphingomonadales</taxon>
        <taxon>Sphingomonadaceae</taxon>
        <taxon>Stakelama</taxon>
    </lineage>
</organism>
<evidence type="ECO:0000256" key="3">
    <source>
        <dbReference type="ARBA" id="ARBA00009677"/>
    </source>
</evidence>
<keyword evidence="6" id="KW-0975">Bacterial flagellum</keyword>
<evidence type="ECO:0000256" key="1">
    <source>
        <dbReference type="ARBA" id="ARBA00004365"/>
    </source>
</evidence>
<gene>
    <name evidence="9" type="ORF">KY084_06095</name>
</gene>
<evidence type="ECO:0000259" key="8">
    <source>
        <dbReference type="Pfam" id="PF22638"/>
    </source>
</evidence>
<dbReference type="Pfam" id="PF22638">
    <property type="entry name" value="FlgK_D1"/>
    <property type="match status" value="1"/>
</dbReference>
<dbReference type="PANTHER" id="PTHR30033:SF1">
    <property type="entry name" value="FLAGELLAR HOOK-ASSOCIATED PROTEIN 1"/>
    <property type="match status" value="1"/>
</dbReference>
<comment type="caution">
    <text evidence="9">The sequence shown here is derived from an EMBL/GenBank/DDBJ whole genome shotgun (WGS) entry which is preliminary data.</text>
</comment>
<sequence length="699" mass="71072">MSLNDILGSALSGLGAAQSGLRTVSTNIANVGTPGYARERVTQAAGVTAGRVSGVVVSQPERVADRFLEAAAYMRATEVGLTEARSDYLDRAQALLGAPGSESSLPARLDAISSAAIAMTGSLGASQNAADFVAKTSDSIASMQQLDSDIESLTSDADQEVGSTVERINTLLSRIYDLNSTVSRLDGLGKTSAGSVDQRNAAVEELSSLMAVNVRLQPNGRVNIDTAGGAPLIDSRLRLLSYPNGGAGSAQPGHPGIEIRFADSAGGLGVATGDRIESSATGGKLGGLLDLRDRTLPALREQMGSLFTGLARTLNEASNAASAVPAPSQLVGANTPFASSDRLGFTGSTVFAVTAADGTVTAKTTVDFDSLGTGATIADAVAAINAGLGGAGTATFANGTLSISANGTGQGIAVADDPDNPAQRAGVGFSQFFGLNDLIRSDDGILAPTGLTAADPHGFSDGQTVGIELRDGSGRILAQTTLTPTGGGTMGDLLDDLNSGPMGQYGSFRIDDAGRFRFEANAAFAGSTISVPVDSTDRLGTGASFSMISGLSGLSSGLRSGEVRTDIRNDTSRLPLAFLDTSAAVGASALGSADTRGAQGYADALSNSVDLGKDGVLSLERFSNQLLGKAGTEASQAQDRLADATARRDDAVNRRDSYSGVNIDEELSQMVVLQNSYSAAARVMTTASEMYQTLIAMMG</sequence>
<dbReference type="PANTHER" id="PTHR30033">
    <property type="entry name" value="FLAGELLAR HOOK-ASSOCIATED PROTEIN 1"/>
    <property type="match status" value="1"/>
</dbReference>
<evidence type="ECO:0000256" key="6">
    <source>
        <dbReference type="ARBA" id="ARBA00023143"/>
    </source>
</evidence>
<evidence type="ECO:0000259" key="7">
    <source>
        <dbReference type="Pfam" id="PF06429"/>
    </source>
</evidence>
<dbReference type="InterPro" id="IPR010930">
    <property type="entry name" value="Flg_bb/hook_C_dom"/>
</dbReference>
<dbReference type="Pfam" id="PF06429">
    <property type="entry name" value="Flg_bbr_C"/>
    <property type="match status" value="1"/>
</dbReference>
<keyword evidence="10" id="KW-1185">Reference proteome</keyword>
<keyword evidence="9" id="KW-0969">Cilium</keyword>
<dbReference type="Proteomes" id="UP001197214">
    <property type="component" value="Unassembled WGS sequence"/>
</dbReference>
<name>A0ABS6XJR0_9SPHN</name>
<dbReference type="EMBL" id="JAHWZX010000004">
    <property type="protein sequence ID" value="MBW4330444.1"/>
    <property type="molecule type" value="Genomic_DNA"/>
</dbReference>
<evidence type="ECO:0000313" key="9">
    <source>
        <dbReference type="EMBL" id="MBW4330444.1"/>
    </source>
</evidence>